<sequence>MKYLQSFYIPRHSTNSETNKMHINKHTKGGKNAKSDEYYEAQTKPAAINERLAASTSPRVPEYRTLNPREKRRISRKRLKKKEAAKRNDMGSAKLLLALWDICPKVPKS</sequence>
<accession>A0A8S0QJH3</accession>
<proteinExistence type="predicted"/>
<reference evidence="2 3" key="1">
    <citation type="submission" date="2019-12" db="EMBL/GenBank/DDBJ databases">
        <authorList>
            <person name="Alioto T."/>
            <person name="Alioto T."/>
            <person name="Gomez Garrido J."/>
        </authorList>
    </citation>
    <scope>NUCLEOTIDE SEQUENCE [LARGE SCALE GENOMIC DNA]</scope>
</reference>
<dbReference type="Gramene" id="OE9A063740T1">
    <property type="protein sequence ID" value="OE9A063740C1"/>
    <property type="gene ID" value="OE9A063740"/>
</dbReference>
<organism evidence="2 3">
    <name type="scientific">Olea europaea subsp. europaea</name>
    <dbReference type="NCBI Taxonomy" id="158383"/>
    <lineage>
        <taxon>Eukaryota</taxon>
        <taxon>Viridiplantae</taxon>
        <taxon>Streptophyta</taxon>
        <taxon>Embryophyta</taxon>
        <taxon>Tracheophyta</taxon>
        <taxon>Spermatophyta</taxon>
        <taxon>Magnoliopsida</taxon>
        <taxon>eudicotyledons</taxon>
        <taxon>Gunneridae</taxon>
        <taxon>Pentapetalae</taxon>
        <taxon>asterids</taxon>
        <taxon>lamiids</taxon>
        <taxon>Lamiales</taxon>
        <taxon>Oleaceae</taxon>
        <taxon>Oleeae</taxon>
        <taxon>Olea</taxon>
    </lineage>
</organism>
<feature type="compositionally biased region" description="Basic residues" evidence="1">
    <location>
        <begin position="22"/>
        <end position="31"/>
    </location>
</feature>
<evidence type="ECO:0000313" key="3">
    <source>
        <dbReference type="Proteomes" id="UP000594638"/>
    </source>
</evidence>
<name>A0A8S0QJH3_OLEEU</name>
<evidence type="ECO:0000313" key="2">
    <source>
        <dbReference type="EMBL" id="CAA2966271.1"/>
    </source>
</evidence>
<keyword evidence="3" id="KW-1185">Reference proteome</keyword>
<gene>
    <name evidence="2" type="ORF">OLEA9_A063740</name>
</gene>
<dbReference type="Proteomes" id="UP000594638">
    <property type="component" value="Unassembled WGS sequence"/>
</dbReference>
<comment type="caution">
    <text evidence="2">The sequence shown here is derived from an EMBL/GenBank/DDBJ whole genome shotgun (WGS) entry which is preliminary data.</text>
</comment>
<dbReference type="AlphaFoldDB" id="A0A8S0QJH3"/>
<dbReference type="EMBL" id="CACTIH010001857">
    <property type="protein sequence ID" value="CAA2966271.1"/>
    <property type="molecule type" value="Genomic_DNA"/>
</dbReference>
<protein>
    <submittedName>
        <fullName evidence="2">Uncharacterized protein</fullName>
    </submittedName>
</protein>
<evidence type="ECO:0000256" key="1">
    <source>
        <dbReference type="SAM" id="MobiDB-lite"/>
    </source>
</evidence>
<feature type="region of interest" description="Disordered" evidence="1">
    <location>
        <begin position="15"/>
        <end position="34"/>
    </location>
</feature>